<protein>
    <submittedName>
        <fullName evidence="2">Succinate dehydrogenase subunit C</fullName>
    </submittedName>
</protein>
<dbReference type="EMBL" id="VFPU01000001">
    <property type="protein sequence ID" value="TQM95665.1"/>
    <property type="molecule type" value="Genomic_DNA"/>
</dbReference>
<organism evidence="2 3">
    <name type="scientific">Ornithinimicrobium humiphilum</name>
    <dbReference type="NCBI Taxonomy" id="125288"/>
    <lineage>
        <taxon>Bacteria</taxon>
        <taxon>Bacillati</taxon>
        <taxon>Actinomycetota</taxon>
        <taxon>Actinomycetes</taxon>
        <taxon>Micrococcales</taxon>
        <taxon>Ornithinimicrobiaceae</taxon>
        <taxon>Ornithinimicrobium</taxon>
    </lineage>
</organism>
<dbReference type="InterPro" id="IPR034804">
    <property type="entry name" value="SQR/QFR_C/D"/>
</dbReference>
<dbReference type="GO" id="GO:0016020">
    <property type="term" value="C:membrane"/>
    <property type="evidence" value="ECO:0007669"/>
    <property type="project" value="InterPro"/>
</dbReference>
<feature type="transmembrane region" description="Helical" evidence="1">
    <location>
        <begin position="103"/>
        <end position="124"/>
    </location>
</feature>
<keyword evidence="3" id="KW-1185">Reference proteome</keyword>
<keyword evidence="1" id="KW-1133">Transmembrane helix</keyword>
<proteinExistence type="predicted"/>
<dbReference type="CDD" id="cd03498">
    <property type="entry name" value="SQR_TypeB_2_TM"/>
    <property type="match status" value="1"/>
</dbReference>
<evidence type="ECO:0000313" key="2">
    <source>
        <dbReference type="EMBL" id="TQM95665.1"/>
    </source>
</evidence>
<evidence type="ECO:0000256" key="1">
    <source>
        <dbReference type="SAM" id="Phobius"/>
    </source>
</evidence>
<dbReference type="NCBIfam" id="TIGR02046">
    <property type="entry name" value="sdhC_b558_fam"/>
    <property type="match status" value="1"/>
</dbReference>
<comment type="caution">
    <text evidence="2">The sequence shown here is derived from an EMBL/GenBank/DDBJ whole genome shotgun (WGS) entry which is preliminary data.</text>
</comment>
<keyword evidence="1" id="KW-0812">Transmembrane</keyword>
<feature type="transmembrane region" description="Helical" evidence="1">
    <location>
        <begin position="61"/>
        <end position="82"/>
    </location>
</feature>
<feature type="transmembrane region" description="Helical" evidence="1">
    <location>
        <begin position="5"/>
        <end position="24"/>
    </location>
</feature>
<dbReference type="InterPro" id="IPR011138">
    <property type="entry name" value="Cytochrome_b-558"/>
</dbReference>
<sequence>MTSSIVLKTVMAASGLFFIGYLLLHMYGNLMILSGREAFDEYAHHIRTFGEPMLPEKGLLWVLRVGLIVAVVAHVWTGMALWRRAQQARTTRYVKKRSGYGNFYAKAMRWGGLAILAFVIFHLMHFTWQTVTIGEAHASPAARVIDSFGHWWGVAIYALAMIFLGMHLLHGIWGAAMTLGLNTSLRRAEQIRLTSIVVTTIIVVGFLIPPFAILFGLVD</sequence>
<reference evidence="2 3" key="1">
    <citation type="submission" date="2019-06" db="EMBL/GenBank/DDBJ databases">
        <title>Sequencing the genomes of 1000 actinobacteria strains.</title>
        <authorList>
            <person name="Klenk H.-P."/>
        </authorList>
    </citation>
    <scope>NUCLEOTIDE SEQUENCE [LARGE SCALE GENOMIC DNA]</scope>
    <source>
        <strain evidence="2 3">DSM 12362</strain>
    </source>
</reference>
<accession>A0A543KKS5</accession>
<evidence type="ECO:0000313" key="3">
    <source>
        <dbReference type="Proteomes" id="UP000315133"/>
    </source>
</evidence>
<dbReference type="Proteomes" id="UP000315133">
    <property type="component" value="Unassembled WGS sequence"/>
</dbReference>
<dbReference type="Gene3D" id="1.20.1300.10">
    <property type="entry name" value="Fumarate reductase/succinate dehydrogenase, transmembrane subunit"/>
    <property type="match status" value="1"/>
</dbReference>
<dbReference type="SUPFAM" id="SSF81343">
    <property type="entry name" value="Fumarate reductase respiratory complex transmembrane subunits"/>
    <property type="match status" value="1"/>
</dbReference>
<gene>
    <name evidence="2" type="ORF">FB476_0513</name>
</gene>
<keyword evidence="1" id="KW-0472">Membrane</keyword>
<name>A0A543KKS5_9MICO</name>
<feature type="transmembrane region" description="Helical" evidence="1">
    <location>
        <begin position="193"/>
        <end position="218"/>
    </location>
</feature>
<dbReference type="AlphaFoldDB" id="A0A543KKS5"/>
<feature type="transmembrane region" description="Helical" evidence="1">
    <location>
        <begin position="154"/>
        <end position="181"/>
    </location>
</feature>